<name>A0A6A5THQ0_9PLEO</name>
<dbReference type="InterPro" id="IPR027911">
    <property type="entry name" value="DUF4604"/>
</dbReference>
<feature type="compositionally biased region" description="Basic and acidic residues" evidence="1">
    <location>
        <begin position="117"/>
        <end position="137"/>
    </location>
</feature>
<organism evidence="3 4">
    <name type="scientific">Byssothecium circinans</name>
    <dbReference type="NCBI Taxonomy" id="147558"/>
    <lineage>
        <taxon>Eukaryota</taxon>
        <taxon>Fungi</taxon>
        <taxon>Dikarya</taxon>
        <taxon>Ascomycota</taxon>
        <taxon>Pezizomycotina</taxon>
        <taxon>Dothideomycetes</taxon>
        <taxon>Pleosporomycetidae</taxon>
        <taxon>Pleosporales</taxon>
        <taxon>Massarineae</taxon>
        <taxon>Massarinaceae</taxon>
        <taxon>Byssothecium</taxon>
    </lineage>
</organism>
<keyword evidence="4" id="KW-1185">Reference proteome</keyword>
<feature type="compositionally biased region" description="Basic and acidic residues" evidence="1">
    <location>
        <begin position="85"/>
        <end position="101"/>
    </location>
</feature>
<feature type="domain" description="DUF4604" evidence="2">
    <location>
        <begin position="6"/>
        <end position="157"/>
    </location>
</feature>
<dbReference type="EMBL" id="ML977019">
    <property type="protein sequence ID" value="KAF1951259.1"/>
    <property type="molecule type" value="Genomic_DNA"/>
</dbReference>
<protein>
    <recommendedName>
        <fullName evidence="2">DUF4604 domain-containing protein</fullName>
    </recommendedName>
</protein>
<dbReference type="AlphaFoldDB" id="A0A6A5THQ0"/>
<dbReference type="Pfam" id="PF15377">
    <property type="entry name" value="DUF4604"/>
    <property type="match status" value="1"/>
</dbReference>
<reference evidence="3" key="1">
    <citation type="journal article" date="2020" name="Stud. Mycol.">
        <title>101 Dothideomycetes genomes: a test case for predicting lifestyles and emergence of pathogens.</title>
        <authorList>
            <person name="Haridas S."/>
            <person name="Albert R."/>
            <person name="Binder M."/>
            <person name="Bloem J."/>
            <person name="Labutti K."/>
            <person name="Salamov A."/>
            <person name="Andreopoulos B."/>
            <person name="Baker S."/>
            <person name="Barry K."/>
            <person name="Bills G."/>
            <person name="Bluhm B."/>
            <person name="Cannon C."/>
            <person name="Castanera R."/>
            <person name="Culley D."/>
            <person name="Daum C."/>
            <person name="Ezra D."/>
            <person name="Gonzalez J."/>
            <person name="Henrissat B."/>
            <person name="Kuo A."/>
            <person name="Liang C."/>
            <person name="Lipzen A."/>
            <person name="Lutzoni F."/>
            <person name="Magnuson J."/>
            <person name="Mondo S."/>
            <person name="Nolan M."/>
            <person name="Ohm R."/>
            <person name="Pangilinan J."/>
            <person name="Park H.-J."/>
            <person name="Ramirez L."/>
            <person name="Alfaro M."/>
            <person name="Sun H."/>
            <person name="Tritt A."/>
            <person name="Yoshinaga Y."/>
            <person name="Zwiers L.-H."/>
            <person name="Turgeon B."/>
            <person name="Goodwin S."/>
            <person name="Spatafora J."/>
            <person name="Crous P."/>
            <person name="Grigoriev I."/>
        </authorList>
    </citation>
    <scope>NUCLEOTIDE SEQUENCE</scope>
    <source>
        <strain evidence="3">CBS 675.92</strain>
    </source>
</reference>
<sequence>MSFKSKDLHFEISQPAFLQRLRGQLAGDDSGRHERPIQRSKRLKKDDEEDAPTYVMEETNDSLTKAEYEAMLASKDKEDEDATQDGEKSKDATTETKKDNIADGGKSTKKRKVAKVIGEEGEKKQDGDEKGKTAEKKAIKKPKKRGKTIKLSFGDEEG</sequence>
<feature type="region of interest" description="Disordered" evidence="1">
    <location>
        <begin position="21"/>
        <end position="158"/>
    </location>
</feature>
<evidence type="ECO:0000313" key="4">
    <source>
        <dbReference type="Proteomes" id="UP000800035"/>
    </source>
</evidence>
<proteinExistence type="predicted"/>
<feature type="compositionally biased region" description="Basic residues" evidence="1">
    <location>
        <begin position="138"/>
        <end position="148"/>
    </location>
</feature>
<dbReference type="OrthoDB" id="5388322at2759"/>
<evidence type="ECO:0000256" key="1">
    <source>
        <dbReference type="SAM" id="MobiDB-lite"/>
    </source>
</evidence>
<dbReference type="Proteomes" id="UP000800035">
    <property type="component" value="Unassembled WGS sequence"/>
</dbReference>
<accession>A0A6A5THQ0</accession>
<evidence type="ECO:0000259" key="2">
    <source>
        <dbReference type="Pfam" id="PF15377"/>
    </source>
</evidence>
<gene>
    <name evidence="3" type="ORF">CC80DRAFT_496281</name>
</gene>
<evidence type="ECO:0000313" key="3">
    <source>
        <dbReference type="EMBL" id="KAF1951259.1"/>
    </source>
</evidence>